<reference evidence="5" key="1">
    <citation type="journal article" date="2019" name="Int. J. Syst. Evol. Microbiol.">
        <title>The Global Catalogue of Microorganisms (GCM) 10K type strain sequencing project: providing services to taxonomists for standard genome sequencing and annotation.</title>
        <authorList>
            <consortium name="The Broad Institute Genomics Platform"/>
            <consortium name="The Broad Institute Genome Sequencing Center for Infectious Disease"/>
            <person name="Wu L."/>
            <person name="Ma J."/>
        </authorList>
    </citation>
    <scope>NUCLEOTIDE SEQUENCE [LARGE SCALE GENOMIC DNA]</scope>
    <source>
        <strain evidence="5">CCUG 56029</strain>
    </source>
</reference>
<feature type="domain" description="LysM" evidence="3">
    <location>
        <begin position="180"/>
        <end position="224"/>
    </location>
</feature>
<dbReference type="EMBL" id="JBHUEN010000043">
    <property type="protein sequence ID" value="MFD1882972.1"/>
    <property type="molecule type" value="Genomic_DNA"/>
</dbReference>
<comment type="caution">
    <text evidence="4">The sequence shown here is derived from an EMBL/GenBank/DDBJ whole genome shotgun (WGS) entry which is preliminary data.</text>
</comment>
<dbReference type="InterPro" id="IPR016047">
    <property type="entry name" value="M23ase_b-sheet_dom"/>
</dbReference>
<name>A0ABW4R9Q6_9RHOB</name>
<dbReference type="PANTHER" id="PTHR21666">
    <property type="entry name" value="PEPTIDASE-RELATED"/>
    <property type="match status" value="1"/>
</dbReference>
<dbReference type="SUPFAM" id="SSF51261">
    <property type="entry name" value="Duplicated hybrid motif"/>
    <property type="match status" value="1"/>
</dbReference>
<dbReference type="CDD" id="cd00118">
    <property type="entry name" value="LysM"/>
    <property type="match status" value="2"/>
</dbReference>
<proteinExistence type="predicted"/>
<feature type="region of interest" description="Disordered" evidence="1">
    <location>
        <begin position="128"/>
        <end position="183"/>
    </location>
</feature>
<evidence type="ECO:0000313" key="5">
    <source>
        <dbReference type="Proteomes" id="UP001597213"/>
    </source>
</evidence>
<evidence type="ECO:0000256" key="2">
    <source>
        <dbReference type="SAM" id="SignalP"/>
    </source>
</evidence>
<evidence type="ECO:0000259" key="3">
    <source>
        <dbReference type="PROSITE" id="PS51782"/>
    </source>
</evidence>
<dbReference type="CDD" id="cd12797">
    <property type="entry name" value="M23_peptidase"/>
    <property type="match status" value="1"/>
</dbReference>
<sequence length="399" mass="39720">MAFPLSRARKTLTVLGGASVLLLAACNANGTFDPDLRGFGRGGLETATAASTAVPRAAPDQRGVISYPGYQVAVARNGDTVSSIAARLGLNAGQLASYNAIDANAPLNPGAIVALPTRVAAGAPAGNTSGTGLVRDPFAGQTGATTPTAGSAGTGTVSSTTLPPSSGGASAQPAATATPKQHRVAAGETAWSIARTYNVNVNDLASWNGLSTDMSLRTGQMLMIPIAGAKPPASTTVSAPGAGSPTPTPPSASDPLPKEKTEPASKPVDKSAAPDLGKTRTAASGSGRFRMPVNGSIIRTYSKGKNEGIDISAAPGASVAAAGSGTVAAITKDVNGVPIVVVRHDGGLLTVYQGLETVAVKKGQSVSSGASLGKAQSKGVVHFEVRKGFDSVDPEKYLN</sequence>
<protein>
    <submittedName>
        <fullName evidence="4">LysM peptidoglycan-binding domain-containing protein</fullName>
    </submittedName>
</protein>
<dbReference type="InterPro" id="IPR018392">
    <property type="entry name" value="LysM"/>
</dbReference>
<evidence type="ECO:0000313" key="4">
    <source>
        <dbReference type="EMBL" id="MFD1882972.1"/>
    </source>
</evidence>
<feature type="compositionally biased region" description="Basic and acidic residues" evidence="1">
    <location>
        <begin position="256"/>
        <end position="269"/>
    </location>
</feature>
<feature type="compositionally biased region" description="Low complexity" evidence="1">
    <location>
        <begin position="139"/>
        <end position="179"/>
    </location>
</feature>
<dbReference type="RefSeq" id="WP_379143930.1">
    <property type="nucleotide sequence ID" value="NZ_JBHUEN010000043.1"/>
</dbReference>
<keyword evidence="2" id="KW-0732">Signal</keyword>
<feature type="signal peptide" evidence="2">
    <location>
        <begin position="1"/>
        <end position="30"/>
    </location>
</feature>
<dbReference type="SMART" id="SM00257">
    <property type="entry name" value="LysM"/>
    <property type="match status" value="2"/>
</dbReference>
<dbReference type="SUPFAM" id="SSF54106">
    <property type="entry name" value="LysM domain"/>
    <property type="match status" value="2"/>
</dbReference>
<feature type="region of interest" description="Disordered" evidence="1">
    <location>
        <begin position="230"/>
        <end position="289"/>
    </location>
</feature>
<gene>
    <name evidence="4" type="ORF">ACFSCT_14715</name>
</gene>
<dbReference type="InterPro" id="IPR036779">
    <property type="entry name" value="LysM_dom_sf"/>
</dbReference>
<dbReference type="PANTHER" id="PTHR21666:SF291">
    <property type="entry name" value="STAGE II SPORULATION PROTEIN Q"/>
    <property type="match status" value="1"/>
</dbReference>
<dbReference type="Proteomes" id="UP001597213">
    <property type="component" value="Unassembled WGS sequence"/>
</dbReference>
<keyword evidence="5" id="KW-1185">Reference proteome</keyword>
<feature type="domain" description="LysM" evidence="3">
    <location>
        <begin position="71"/>
        <end position="115"/>
    </location>
</feature>
<evidence type="ECO:0000256" key="1">
    <source>
        <dbReference type="SAM" id="MobiDB-lite"/>
    </source>
</evidence>
<dbReference type="Pfam" id="PF01551">
    <property type="entry name" value="Peptidase_M23"/>
    <property type="match status" value="1"/>
</dbReference>
<dbReference type="PROSITE" id="PS51782">
    <property type="entry name" value="LYSM"/>
    <property type="match status" value="2"/>
</dbReference>
<dbReference type="InterPro" id="IPR050570">
    <property type="entry name" value="Cell_wall_metabolism_enzyme"/>
</dbReference>
<dbReference type="PROSITE" id="PS51257">
    <property type="entry name" value="PROKAR_LIPOPROTEIN"/>
    <property type="match status" value="1"/>
</dbReference>
<dbReference type="InterPro" id="IPR011055">
    <property type="entry name" value="Dup_hybrid_motif"/>
</dbReference>
<feature type="chain" id="PRO_5046401043" evidence="2">
    <location>
        <begin position="31"/>
        <end position="399"/>
    </location>
</feature>
<dbReference type="Gene3D" id="3.10.350.10">
    <property type="entry name" value="LysM domain"/>
    <property type="match status" value="2"/>
</dbReference>
<dbReference type="Pfam" id="PF01476">
    <property type="entry name" value="LysM"/>
    <property type="match status" value="2"/>
</dbReference>
<dbReference type="Gene3D" id="2.70.70.10">
    <property type="entry name" value="Glucose Permease (Domain IIA)"/>
    <property type="match status" value="1"/>
</dbReference>
<accession>A0ABW4R9Q6</accession>
<organism evidence="4 5">
    <name type="scientific">Paracoccus pacificus</name>
    <dbReference type="NCBI Taxonomy" id="1463598"/>
    <lineage>
        <taxon>Bacteria</taxon>
        <taxon>Pseudomonadati</taxon>
        <taxon>Pseudomonadota</taxon>
        <taxon>Alphaproteobacteria</taxon>
        <taxon>Rhodobacterales</taxon>
        <taxon>Paracoccaceae</taxon>
        <taxon>Paracoccus</taxon>
    </lineage>
</organism>